<gene>
    <name evidence="2" type="ORF">BN1708_002950</name>
</gene>
<proteinExistence type="predicted"/>
<organism evidence="2 3">
    <name type="scientific">Verticillium longisporum</name>
    <name type="common">Verticillium dahliae var. longisporum</name>
    <dbReference type="NCBI Taxonomy" id="100787"/>
    <lineage>
        <taxon>Eukaryota</taxon>
        <taxon>Fungi</taxon>
        <taxon>Dikarya</taxon>
        <taxon>Ascomycota</taxon>
        <taxon>Pezizomycotina</taxon>
        <taxon>Sordariomycetes</taxon>
        <taxon>Hypocreomycetidae</taxon>
        <taxon>Glomerellales</taxon>
        <taxon>Plectosphaerellaceae</taxon>
        <taxon>Verticillium</taxon>
    </lineage>
</organism>
<feature type="region of interest" description="Disordered" evidence="1">
    <location>
        <begin position="168"/>
        <end position="188"/>
    </location>
</feature>
<evidence type="ECO:0000313" key="3">
    <source>
        <dbReference type="Proteomes" id="UP000044602"/>
    </source>
</evidence>
<dbReference type="AlphaFoldDB" id="A0A0G4L432"/>
<sequence>MLTLAAAFETEYMMVPCSPTCGTLLPAVELMVSTRAGSSLEAACCSKGRNLRTLISTVCDFAGENSLLLRELKDASHIEIQDLDGTARRRILEPRTLGRAGIAHQNVQAFAPNNALDLAHKALNVLGVGHVRRKTNGLSADSGQLVQLLDCLRDALLPFELAGGDDDVGAASEKEGGGHVQAKAAGAAGDDSRSALERKCAAEVLEIGHDDFCEVSQWRGDRIARRRVLGVEWLSRHDQAQHLA</sequence>
<keyword evidence="3" id="KW-1185">Reference proteome</keyword>
<dbReference type="Proteomes" id="UP000044602">
    <property type="component" value="Unassembled WGS sequence"/>
</dbReference>
<accession>A0A0G4L432</accession>
<reference evidence="2 3" key="1">
    <citation type="submission" date="2015-05" db="EMBL/GenBank/DDBJ databases">
        <authorList>
            <person name="Wang D.B."/>
            <person name="Wang M."/>
        </authorList>
    </citation>
    <scope>NUCLEOTIDE SEQUENCE [LARGE SCALE GENOMIC DNA]</scope>
    <source>
        <strain evidence="2">VL1</strain>
    </source>
</reference>
<name>A0A0G4L432_VERLO</name>
<evidence type="ECO:0000313" key="2">
    <source>
        <dbReference type="EMBL" id="CRK16708.1"/>
    </source>
</evidence>
<evidence type="ECO:0000256" key="1">
    <source>
        <dbReference type="SAM" id="MobiDB-lite"/>
    </source>
</evidence>
<protein>
    <submittedName>
        <fullName evidence="2">Uncharacterized protein</fullName>
    </submittedName>
</protein>
<dbReference type="EMBL" id="CVQH01007779">
    <property type="protein sequence ID" value="CRK16708.1"/>
    <property type="molecule type" value="Genomic_DNA"/>
</dbReference>